<feature type="domain" description="EF-hand" evidence="1">
    <location>
        <begin position="62"/>
        <end position="97"/>
    </location>
</feature>
<dbReference type="PANTHER" id="PTHR21847">
    <property type="entry name" value="EF-HAND CALCIUM-BINDING DOMAIN-CONTAINING PROTEIN 10"/>
    <property type="match status" value="1"/>
</dbReference>
<sequence length="133" mass="15402">MSTPREQEAAKYLENHKILELMNNLTSMLLFYRPEHPREYLISQLEQMQVSKFQAAASPCLFDDSNLDAVCGILDPTNQGYISYNQYREALKTLGIQHFNEWPEGPGNDRISHETFKREAKECLLKNAATFQM</sequence>
<dbReference type="PROSITE" id="PS50222">
    <property type="entry name" value="EF_HAND_2"/>
    <property type="match status" value="1"/>
</dbReference>
<dbReference type="GO" id="GO:0005509">
    <property type="term" value="F:calcium ion binding"/>
    <property type="evidence" value="ECO:0007669"/>
    <property type="project" value="InterPro"/>
</dbReference>
<organism evidence="2 3">
    <name type="scientific">Ictalurus punctatus</name>
    <name type="common">Channel catfish</name>
    <name type="synonym">Silurus punctatus</name>
    <dbReference type="NCBI Taxonomy" id="7998"/>
    <lineage>
        <taxon>Eukaryota</taxon>
        <taxon>Metazoa</taxon>
        <taxon>Chordata</taxon>
        <taxon>Craniata</taxon>
        <taxon>Vertebrata</taxon>
        <taxon>Euteleostomi</taxon>
        <taxon>Actinopterygii</taxon>
        <taxon>Neopterygii</taxon>
        <taxon>Teleostei</taxon>
        <taxon>Ostariophysi</taxon>
        <taxon>Siluriformes</taxon>
        <taxon>Ictaluridae</taxon>
        <taxon>Ictalurus</taxon>
    </lineage>
</organism>
<dbReference type="STRING" id="7998.ENSIPUP00000029394"/>
<dbReference type="InterPro" id="IPR039879">
    <property type="entry name" value="EFC10"/>
</dbReference>
<keyword evidence="2" id="KW-1185">Reference proteome</keyword>
<dbReference type="OMA" id="SMLLFYR"/>
<accession>A0A2D0SDA9</accession>
<dbReference type="PANTHER" id="PTHR21847:SF1">
    <property type="entry name" value="EF-HAND CALCIUM-BINDING DOMAIN-CONTAINING PROTEIN 10"/>
    <property type="match status" value="1"/>
</dbReference>
<dbReference type="InterPro" id="IPR056587">
    <property type="entry name" value="EF_EFCAB10_C"/>
</dbReference>
<evidence type="ECO:0000313" key="3">
    <source>
        <dbReference type="RefSeq" id="XP_017340240.1"/>
    </source>
</evidence>
<dbReference type="SUPFAM" id="SSF47391">
    <property type="entry name" value="Dimerization-anchoring domain of cAMP-dependent PK regulatory subunit"/>
    <property type="match status" value="1"/>
</dbReference>
<reference evidence="3" key="2">
    <citation type="submission" date="2025-08" db="UniProtKB">
        <authorList>
            <consortium name="RefSeq"/>
        </authorList>
    </citation>
    <scope>IDENTIFICATION</scope>
    <source>
        <tissue evidence="3">Blood</tissue>
    </source>
</reference>
<dbReference type="AlphaFoldDB" id="A0A2D0SDA9"/>
<dbReference type="Pfam" id="PF24548">
    <property type="entry name" value="EF_EFCAB10_C"/>
    <property type="match status" value="1"/>
</dbReference>
<evidence type="ECO:0000259" key="1">
    <source>
        <dbReference type="PROSITE" id="PS50222"/>
    </source>
</evidence>
<dbReference type="InterPro" id="IPR049760">
    <property type="entry name" value="DD_EFCAB10"/>
</dbReference>
<dbReference type="InterPro" id="IPR002048">
    <property type="entry name" value="EF_hand_dom"/>
</dbReference>
<dbReference type="Gene3D" id="1.20.890.10">
    <property type="entry name" value="cAMP-dependent protein kinase regulatory subunit, dimerization-anchoring domain"/>
    <property type="match status" value="1"/>
</dbReference>
<gene>
    <name evidence="3" type="primary">si:dkey-42p14.3</name>
</gene>
<dbReference type="GeneID" id="108274539"/>
<reference evidence="2" key="1">
    <citation type="journal article" date="2016" name="Nat. Commun.">
        <title>The channel catfish genome sequence provides insights into the evolution of scale formation in teleosts.</title>
        <authorList>
            <person name="Liu Z."/>
            <person name="Liu S."/>
            <person name="Yao J."/>
            <person name="Bao L."/>
            <person name="Zhang J."/>
            <person name="Li Y."/>
            <person name="Jiang C."/>
            <person name="Sun L."/>
            <person name="Wang R."/>
            <person name="Zhang Y."/>
            <person name="Zhou T."/>
            <person name="Zeng Q."/>
            <person name="Fu Q."/>
            <person name="Gao S."/>
            <person name="Li N."/>
            <person name="Koren S."/>
            <person name="Jiang Y."/>
            <person name="Zimin A."/>
            <person name="Xu P."/>
            <person name="Phillippy A.M."/>
            <person name="Geng X."/>
            <person name="Song L."/>
            <person name="Sun F."/>
            <person name="Li C."/>
            <person name="Wang X."/>
            <person name="Chen A."/>
            <person name="Jin Y."/>
            <person name="Yuan Z."/>
            <person name="Yang Y."/>
            <person name="Tan S."/>
            <person name="Peatman E."/>
            <person name="Lu J."/>
            <person name="Qin Z."/>
            <person name="Dunham R."/>
            <person name="Li Z."/>
            <person name="Sonstegard T."/>
            <person name="Feng J."/>
            <person name="Danzmann R.G."/>
            <person name="Schroeder S."/>
            <person name="Scheffler B."/>
            <person name="Duke M.V."/>
            <person name="Ballard L."/>
            <person name="Kucuktas H."/>
            <person name="Kaltenboeck L."/>
            <person name="Liu H."/>
            <person name="Armbruster J."/>
            <person name="Xie Y."/>
            <person name="Kirby M.L."/>
            <person name="Tian Y."/>
            <person name="Flanagan M.E."/>
            <person name="Mu W."/>
            <person name="Waldbieser G.C."/>
        </authorList>
    </citation>
    <scope>NUCLEOTIDE SEQUENCE [LARGE SCALE GENOMIC DNA]</scope>
    <source>
        <strain evidence="2">SDA103</strain>
    </source>
</reference>
<dbReference type="OrthoDB" id="10260455at2759"/>
<dbReference type="Proteomes" id="UP000221080">
    <property type="component" value="Chromosome 14"/>
</dbReference>
<evidence type="ECO:0000313" key="2">
    <source>
        <dbReference type="Proteomes" id="UP000221080"/>
    </source>
</evidence>
<dbReference type="CDD" id="cd22976">
    <property type="entry name" value="DD_EFCAB10"/>
    <property type="match status" value="1"/>
</dbReference>
<name>A0A2D0SDA9_ICTPU</name>
<proteinExistence type="predicted"/>
<dbReference type="KEGG" id="ipu:108274539"/>
<protein>
    <submittedName>
        <fullName evidence="3">EF-hand calcium-binding domain-containing protein 10</fullName>
    </submittedName>
</protein>
<dbReference type="RefSeq" id="XP_017340240.1">
    <property type="nucleotide sequence ID" value="XM_017484751.3"/>
</dbReference>